<dbReference type="GeneTree" id="ENSGT00940000158043"/>
<keyword evidence="9" id="KW-1185">Reference proteome</keyword>
<evidence type="ECO:0000256" key="5">
    <source>
        <dbReference type="SAM" id="MobiDB-lite"/>
    </source>
</evidence>
<name>A0A8C4R0I4_EPTBU</name>
<dbReference type="Gene3D" id="1.10.30.10">
    <property type="entry name" value="High mobility group box domain"/>
    <property type="match status" value="1"/>
</dbReference>
<comment type="subcellular location">
    <subcellularLocation>
        <location evidence="1">Nucleus</location>
    </subcellularLocation>
</comment>
<feature type="compositionally biased region" description="Basic residues" evidence="5">
    <location>
        <begin position="158"/>
        <end position="168"/>
    </location>
</feature>
<evidence type="ECO:0000256" key="3">
    <source>
        <dbReference type="ARBA" id="ARBA00023242"/>
    </source>
</evidence>
<evidence type="ECO:0000256" key="6">
    <source>
        <dbReference type="SAM" id="Phobius"/>
    </source>
</evidence>
<reference evidence="8" key="2">
    <citation type="submission" date="2025-09" db="UniProtKB">
        <authorList>
            <consortium name="Ensembl"/>
        </authorList>
    </citation>
    <scope>IDENTIFICATION</scope>
</reference>
<evidence type="ECO:0000313" key="8">
    <source>
        <dbReference type="Ensembl" id="ENSEBUP00000022978.1"/>
    </source>
</evidence>
<proteinExistence type="predicted"/>
<dbReference type="InterPro" id="IPR009071">
    <property type="entry name" value="HMG_box_dom"/>
</dbReference>
<feature type="region of interest" description="Disordered" evidence="5">
    <location>
        <begin position="410"/>
        <end position="464"/>
    </location>
</feature>
<organism evidence="8 9">
    <name type="scientific">Eptatretus burgeri</name>
    <name type="common">Inshore hagfish</name>
    <dbReference type="NCBI Taxonomy" id="7764"/>
    <lineage>
        <taxon>Eukaryota</taxon>
        <taxon>Metazoa</taxon>
        <taxon>Chordata</taxon>
        <taxon>Craniata</taxon>
        <taxon>Vertebrata</taxon>
        <taxon>Cyclostomata</taxon>
        <taxon>Myxini</taxon>
        <taxon>Myxiniformes</taxon>
        <taxon>Myxinidae</taxon>
        <taxon>Eptatretinae</taxon>
        <taxon>Eptatretus</taxon>
    </lineage>
</organism>
<feature type="domain" description="HMG box" evidence="7">
    <location>
        <begin position="173"/>
        <end position="241"/>
    </location>
</feature>
<dbReference type="Proteomes" id="UP000694388">
    <property type="component" value="Unplaced"/>
</dbReference>
<dbReference type="Pfam" id="PF00505">
    <property type="entry name" value="HMG_box"/>
    <property type="match status" value="1"/>
</dbReference>
<dbReference type="CDD" id="cd21995">
    <property type="entry name" value="HMG-box_TOX-like"/>
    <property type="match status" value="1"/>
</dbReference>
<keyword evidence="2 4" id="KW-0238">DNA-binding</keyword>
<dbReference type="AlphaFoldDB" id="A0A8C4R0I4"/>
<protein>
    <recommendedName>
        <fullName evidence="7">HMG box domain-containing protein</fullName>
    </recommendedName>
</protein>
<evidence type="ECO:0000256" key="4">
    <source>
        <dbReference type="PROSITE-ProRule" id="PRU00267"/>
    </source>
</evidence>
<dbReference type="SMART" id="SM00398">
    <property type="entry name" value="HMG"/>
    <property type="match status" value="1"/>
</dbReference>
<dbReference type="SUPFAM" id="SSF47095">
    <property type="entry name" value="HMG-box"/>
    <property type="match status" value="1"/>
</dbReference>
<evidence type="ECO:0000256" key="1">
    <source>
        <dbReference type="ARBA" id="ARBA00004123"/>
    </source>
</evidence>
<evidence type="ECO:0000259" key="7">
    <source>
        <dbReference type="PROSITE" id="PS50118"/>
    </source>
</evidence>
<dbReference type="InterPro" id="IPR051365">
    <property type="entry name" value="TOX_HMG-box_domain"/>
</dbReference>
<keyword evidence="3 4" id="KW-0539">Nucleus</keyword>
<dbReference type="PANTHER" id="PTHR45781:SF1">
    <property type="entry name" value="HMG BOX DOMAIN-CONTAINING PROTEIN"/>
    <property type="match status" value="1"/>
</dbReference>
<dbReference type="GO" id="GO:0006357">
    <property type="term" value="P:regulation of transcription by RNA polymerase II"/>
    <property type="evidence" value="ECO:0007669"/>
    <property type="project" value="TreeGrafter"/>
</dbReference>
<reference evidence="8" key="1">
    <citation type="submission" date="2025-08" db="UniProtKB">
        <authorList>
            <consortium name="Ensembl"/>
        </authorList>
    </citation>
    <scope>IDENTIFICATION</scope>
</reference>
<dbReference type="GO" id="GO:0005634">
    <property type="term" value="C:nucleus"/>
    <property type="evidence" value="ECO:0007669"/>
    <property type="project" value="UniProtKB-SubCell"/>
</dbReference>
<evidence type="ECO:0000256" key="2">
    <source>
        <dbReference type="ARBA" id="ARBA00023125"/>
    </source>
</evidence>
<feature type="DNA-binding region" description="HMG box" evidence="4">
    <location>
        <begin position="173"/>
        <end position="241"/>
    </location>
</feature>
<dbReference type="PRINTS" id="PR00886">
    <property type="entry name" value="HIGHMOBLTY12"/>
</dbReference>
<feature type="region of interest" description="Disordered" evidence="5">
    <location>
        <begin position="108"/>
        <end position="177"/>
    </location>
</feature>
<dbReference type="InterPro" id="IPR036910">
    <property type="entry name" value="HMG_box_dom_sf"/>
</dbReference>
<dbReference type="FunFam" id="1.10.30.10:FF:000005">
    <property type="entry name" value="TOX high mobility group box family member 3"/>
    <property type="match status" value="1"/>
</dbReference>
<feature type="compositionally biased region" description="Low complexity" evidence="5">
    <location>
        <begin position="118"/>
        <end position="130"/>
    </location>
</feature>
<feature type="compositionally biased region" description="Basic and acidic residues" evidence="5">
    <location>
        <begin position="147"/>
        <end position="157"/>
    </location>
</feature>
<dbReference type="PROSITE" id="PS50118">
    <property type="entry name" value="HMG_BOX_2"/>
    <property type="match status" value="1"/>
</dbReference>
<keyword evidence="6" id="KW-0472">Membrane</keyword>
<dbReference type="PANTHER" id="PTHR45781">
    <property type="entry name" value="AGAP000281-PA"/>
    <property type="match status" value="1"/>
</dbReference>
<evidence type="ECO:0000313" key="9">
    <source>
        <dbReference type="Proteomes" id="UP000694388"/>
    </source>
</evidence>
<feature type="compositionally biased region" description="Polar residues" evidence="5">
    <location>
        <begin position="434"/>
        <end position="447"/>
    </location>
</feature>
<dbReference type="Ensembl" id="ENSEBUT00000023555.1">
    <property type="protein sequence ID" value="ENSEBUP00000022978.1"/>
    <property type="gene ID" value="ENSEBUG00000014164.1"/>
</dbReference>
<dbReference type="GO" id="GO:0031490">
    <property type="term" value="F:chromatin DNA binding"/>
    <property type="evidence" value="ECO:0007669"/>
    <property type="project" value="TreeGrafter"/>
</dbReference>
<feature type="transmembrane region" description="Helical" evidence="6">
    <location>
        <begin position="534"/>
        <end position="552"/>
    </location>
</feature>
<keyword evidence="6" id="KW-1133">Transmembrane helix</keyword>
<accession>A0A8C4R0I4</accession>
<sequence>MNEHIVRYPTVEDTLQHQRGQFAPQFPPQNLDLPAITVSRGMVEAMGPPMGILAMSQANGPCFGREAAMGFPRMLPVTSMAQRTLLDHHGPLSTINQSHLGLAARTVSVTYGSPSPPGSKSATPSPTSSANDEEGDDTSRGGGGGGGEKRPAPDSVKKPKTPKKKKKKDPNEPQKPVSAYALFFRDTQAAIKGQNPNATFGEVSKIVASMWDGLAEEQKQAYKRRTEAAKKEYLKALAAYRASLVSKSYPEPGDNQSPRLTLGGIPQPGMSPPFTMPAAPMSQSSASLVSHLPLGPRSMAPKLSGPVSTMALALAQPSHQISPPRGISAQLMSQGMAMTQPPPHPMSLQHLHSSQPMALQQLHGQPIMSQQELVQQSHQSLQGGPHHQTQPMMVFSRQMLGSPIPSPHGFSPALSTQQGMRCEGLGPEQMPQPMGTSVQSSFSSQPDGSAVLGSPGPAPAVPSPQGRPCVHAGCPNPSAPGNEWENEYCNSECDVSHCRYTLWNIASIILIHNTKLAYSFNCIQTPGKYEKKPMYSFTFFDLFIVLLFLNLFNIYRAQFSQISCPSQRLLCDVGSWP</sequence>
<keyword evidence="6" id="KW-0812">Transmembrane</keyword>